<name>A0ABS5YLE2_9ACTN</name>
<dbReference type="EMBL" id="JAHKKG010000004">
    <property type="protein sequence ID" value="MBU2664285.1"/>
    <property type="molecule type" value="Genomic_DNA"/>
</dbReference>
<organism evidence="3 4">
    <name type="scientific">Paractinoplanes bogorensis</name>
    <dbReference type="NCBI Taxonomy" id="1610840"/>
    <lineage>
        <taxon>Bacteria</taxon>
        <taxon>Bacillati</taxon>
        <taxon>Actinomycetota</taxon>
        <taxon>Actinomycetes</taxon>
        <taxon>Micromonosporales</taxon>
        <taxon>Micromonosporaceae</taxon>
        <taxon>Paractinoplanes</taxon>
    </lineage>
</organism>
<dbReference type="RefSeq" id="WP_215786779.1">
    <property type="nucleotide sequence ID" value="NZ_JAHKKG010000004.1"/>
</dbReference>
<dbReference type="SUPFAM" id="SSF51735">
    <property type="entry name" value="NAD(P)-binding Rossmann-fold domains"/>
    <property type="match status" value="1"/>
</dbReference>
<dbReference type="Proteomes" id="UP001519654">
    <property type="component" value="Unassembled WGS sequence"/>
</dbReference>
<dbReference type="InterPro" id="IPR036291">
    <property type="entry name" value="NAD(P)-bd_dom_sf"/>
</dbReference>
<evidence type="ECO:0000313" key="4">
    <source>
        <dbReference type="Proteomes" id="UP001519654"/>
    </source>
</evidence>
<dbReference type="Pfam" id="PF00106">
    <property type="entry name" value="adh_short"/>
    <property type="match status" value="1"/>
</dbReference>
<evidence type="ECO:0000256" key="2">
    <source>
        <dbReference type="ARBA" id="ARBA00023002"/>
    </source>
</evidence>
<proteinExistence type="inferred from homology"/>
<sequence>MTAIHTPYDMHTTAAEILTGLDLSGRRILITGGASGLGRAAADALRGAGAEVIAPTRTDLDLADLASVAACTAALDGPLDAIIANAGIMAVPERRLAPGSGWELQLATNFLGHFALITGLRAHLTDDARVVMVSSGAQLRAGVDLDDPHFTARPYDPWVAYAQSKAAEVLLAVAISRRWDGIAANAVAPGRIHTGLQRHLDPATMRALGAMDADGALIHPDGYKTPGQGAAGEVLLAVSPLLAGVTGRYFDEDNQEAEVVAGGPEPTAGVAQWSVDPVIADRLWDLALTAVSVAR</sequence>
<gene>
    <name evidence="3" type="ORF">KOI35_12350</name>
</gene>
<dbReference type="Gene3D" id="3.40.50.720">
    <property type="entry name" value="NAD(P)-binding Rossmann-like Domain"/>
    <property type="match status" value="1"/>
</dbReference>
<reference evidence="3 4" key="1">
    <citation type="submission" date="2021-06" db="EMBL/GenBank/DDBJ databases">
        <title>Actinoplanes lichenicola sp. nov., and Actinoplanes ovalisporus sp. nov., isolated from lichen in Thailand.</title>
        <authorList>
            <person name="Saeng-In P."/>
            <person name="Kanchanasin P."/>
            <person name="Yuki M."/>
            <person name="Kudo T."/>
            <person name="Ohkuma M."/>
            <person name="Phongsopitanun W."/>
            <person name="Tanasupawat S."/>
        </authorList>
    </citation>
    <scope>NUCLEOTIDE SEQUENCE [LARGE SCALE GENOMIC DNA]</scope>
    <source>
        <strain evidence="3 4">NBRC 110975</strain>
    </source>
</reference>
<dbReference type="PRINTS" id="PR00081">
    <property type="entry name" value="GDHRDH"/>
</dbReference>
<keyword evidence="4" id="KW-1185">Reference proteome</keyword>
<comment type="similarity">
    <text evidence="1">Belongs to the short-chain dehydrogenases/reductases (SDR) family.</text>
</comment>
<evidence type="ECO:0000313" key="3">
    <source>
        <dbReference type="EMBL" id="MBU2664285.1"/>
    </source>
</evidence>
<comment type="caution">
    <text evidence="3">The sequence shown here is derived from an EMBL/GenBank/DDBJ whole genome shotgun (WGS) entry which is preliminary data.</text>
</comment>
<evidence type="ECO:0000256" key="1">
    <source>
        <dbReference type="ARBA" id="ARBA00006484"/>
    </source>
</evidence>
<dbReference type="InterPro" id="IPR002347">
    <property type="entry name" value="SDR_fam"/>
</dbReference>
<dbReference type="PANTHER" id="PTHR24320:SF148">
    <property type="entry name" value="NAD(P)-BINDING ROSSMANN-FOLD SUPERFAMILY PROTEIN"/>
    <property type="match status" value="1"/>
</dbReference>
<keyword evidence="2" id="KW-0560">Oxidoreductase</keyword>
<accession>A0ABS5YLE2</accession>
<protein>
    <submittedName>
        <fullName evidence="3">SDR family NAD(P)-dependent oxidoreductase</fullName>
    </submittedName>
</protein>
<dbReference type="PANTHER" id="PTHR24320">
    <property type="entry name" value="RETINOL DEHYDROGENASE"/>
    <property type="match status" value="1"/>
</dbReference>